<sequence length="179" mass="20485">MNVDKVKAFESLRQALTTAPLLLMPDFNLPFTLYIDESGDGLGAALRQVGIINYKPVEGPLCVISRQIKPTEPRYGASQMDFLCLYWALEKLNYFLEGCAFELITDCTTVKSFLNMKTPKRHMLRSQIAIQNYRGNMTIDHKYGNIHKNVDELSRWPLPSNIENCAYVTEEYCPQIPIE</sequence>
<keyword evidence="4" id="KW-1185">Reference proteome</keyword>
<accession>A0A9Q3GL11</accession>
<dbReference type="AlphaFoldDB" id="A0A9Q3GL11"/>
<keyword evidence="1" id="KW-0511">Multifunctional enzyme</keyword>
<dbReference type="PANTHER" id="PTHR37984:SF5">
    <property type="entry name" value="PROTEIN NYNRIN-LIKE"/>
    <property type="match status" value="1"/>
</dbReference>
<gene>
    <name evidence="3" type="ORF">O181_010560</name>
</gene>
<proteinExistence type="predicted"/>
<dbReference type="InterPro" id="IPR041577">
    <property type="entry name" value="RT_RNaseH_2"/>
</dbReference>
<reference evidence="3" key="1">
    <citation type="submission" date="2021-03" db="EMBL/GenBank/DDBJ databases">
        <title>Draft genome sequence of rust myrtle Austropuccinia psidii MF-1, a brazilian biotype.</title>
        <authorList>
            <person name="Quecine M.C."/>
            <person name="Pachon D.M.R."/>
            <person name="Bonatelli M.L."/>
            <person name="Correr F.H."/>
            <person name="Franceschini L.M."/>
            <person name="Leite T.F."/>
            <person name="Margarido G.R.A."/>
            <person name="Almeida C.A."/>
            <person name="Ferrarezi J.A."/>
            <person name="Labate C.A."/>
        </authorList>
    </citation>
    <scope>NUCLEOTIDE SEQUENCE</scope>
    <source>
        <strain evidence="3">MF-1</strain>
    </source>
</reference>
<comment type="caution">
    <text evidence="3">The sequence shown here is derived from an EMBL/GenBank/DDBJ whole genome shotgun (WGS) entry which is preliminary data.</text>
</comment>
<organism evidence="3 4">
    <name type="scientific">Austropuccinia psidii MF-1</name>
    <dbReference type="NCBI Taxonomy" id="1389203"/>
    <lineage>
        <taxon>Eukaryota</taxon>
        <taxon>Fungi</taxon>
        <taxon>Dikarya</taxon>
        <taxon>Basidiomycota</taxon>
        <taxon>Pucciniomycotina</taxon>
        <taxon>Pucciniomycetes</taxon>
        <taxon>Pucciniales</taxon>
        <taxon>Sphaerophragmiaceae</taxon>
        <taxon>Austropuccinia</taxon>
    </lineage>
</organism>
<dbReference type="InterPro" id="IPR043502">
    <property type="entry name" value="DNA/RNA_pol_sf"/>
</dbReference>
<dbReference type="GO" id="GO:0003824">
    <property type="term" value="F:catalytic activity"/>
    <property type="evidence" value="ECO:0007669"/>
    <property type="project" value="UniProtKB-KW"/>
</dbReference>
<dbReference type="Proteomes" id="UP000765509">
    <property type="component" value="Unassembled WGS sequence"/>
</dbReference>
<protein>
    <recommendedName>
        <fullName evidence="2">Reverse transcriptase/retrotransposon-derived protein RNase H-like domain-containing protein</fullName>
    </recommendedName>
</protein>
<feature type="domain" description="Reverse transcriptase/retrotransposon-derived protein RNase H-like" evidence="2">
    <location>
        <begin position="4"/>
        <end position="102"/>
    </location>
</feature>
<dbReference type="Pfam" id="PF17919">
    <property type="entry name" value="RT_RNaseH_2"/>
    <property type="match status" value="1"/>
</dbReference>
<evidence type="ECO:0000313" key="4">
    <source>
        <dbReference type="Proteomes" id="UP000765509"/>
    </source>
</evidence>
<dbReference type="SUPFAM" id="SSF56672">
    <property type="entry name" value="DNA/RNA polymerases"/>
    <property type="match status" value="1"/>
</dbReference>
<evidence type="ECO:0000256" key="1">
    <source>
        <dbReference type="ARBA" id="ARBA00023268"/>
    </source>
</evidence>
<dbReference type="PANTHER" id="PTHR37984">
    <property type="entry name" value="PROTEIN CBG26694"/>
    <property type="match status" value="1"/>
</dbReference>
<name>A0A9Q3GL11_9BASI</name>
<evidence type="ECO:0000259" key="2">
    <source>
        <dbReference type="Pfam" id="PF17919"/>
    </source>
</evidence>
<dbReference type="EMBL" id="AVOT02002564">
    <property type="protein sequence ID" value="MBW0470845.1"/>
    <property type="molecule type" value="Genomic_DNA"/>
</dbReference>
<evidence type="ECO:0000313" key="3">
    <source>
        <dbReference type="EMBL" id="MBW0470845.1"/>
    </source>
</evidence>
<dbReference type="InterPro" id="IPR050951">
    <property type="entry name" value="Retrovirus_Pol_polyprotein"/>
</dbReference>